<sequence length="372" mass="44087">MSSTNDPSSLANTTLASCNKDSIVSSQEADLDLPRDCFVLPKQNDGFQIPHFLSSAMEVDKIRPPAVVKTWEQRYGELTEAEQRTLREFQAMVTAAPWYDEKKFDNWMCLRYLIARSFDTRKAFSMLENTVKWWKETGSETWQCETCRKNPNNHMGQFIGWDNEHRPVMFMSMRWAPERKDPLHHMVCAFNHLIRMMPVGVEKWVSLTDFETYSHLQDGRSSMGMTVIRIIQDHYPERLGKMVCVNPPKLFSLLWKILVPVIDPVTRAKVEFLWTEDQPSVCEAFPRLFPRHLSEYLMDTYDRSKYNWPMTTLVWHPRPEGYPKNFEERKQELRAIKEKGKKDKKDAEKAAHDVKKREKEEKRRQEHEIRHR</sequence>
<evidence type="ECO:0000313" key="4">
    <source>
        <dbReference type="Proteomes" id="UP000674318"/>
    </source>
</evidence>
<dbReference type="InterPro" id="IPR052578">
    <property type="entry name" value="PI_Transfer_CRAL-TRIO"/>
</dbReference>
<name>A0A836H333_9TRYP</name>
<evidence type="ECO:0000313" key="3">
    <source>
        <dbReference type="EMBL" id="KAG5492777.1"/>
    </source>
</evidence>
<evidence type="ECO:0000259" key="2">
    <source>
        <dbReference type="PROSITE" id="PS50191"/>
    </source>
</evidence>
<dbReference type="SMART" id="SM01100">
    <property type="entry name" value="CRAL_TRIO_N"/>
    <property type="match status" value="1"/>
</dbReference>
<dbReference type="InterPro" id="IPR036865">
    <property type="entry name" value="CRAL-TRIO_dom_sf"/>
</dbReference>
<dbReference type="EMBL" id="JAFJZO010000035">
    <property type="protein sequence ID" value="KAG5492777.1"/>
    <property type="molecule type" value="Genomic_DNA"/>
</dbReference>
<feature type="domain" description="CRAL-TRIO" evidence="2">
    <location>
        <begin position="158"/>
        <end position="301"/>
    </location>
</feature>
<gene>
    <name evidence="3" type="ORF">JKF63_01357</name>
</gene>
<dbReference type="SUPFAM" id="SSF52087">
    <property type="entry name" value="CRAL/TRIO domain"/>
    <property type="match status" value="1"/>
</dbReference>
<dbReference type="KEGG" id="phet:94287481"/>
<dbReference type="PANTHER" id="PTHR45824:SF29">
    <property type="entry name" value="GH16843P"/>
    <property type="match status" value="1"/>
</dbReference>
<dbReference type="GO" id="GO:0008526">
    <property type="term" value="F:phosphatidylinositol transfer activity"/>
    <property type="evidence" value="ECO:0007669"/>
    <property type="project" value="TreeGrafter"/>
</dbReference>
<feature type="region of interest" description="Disordered" evidence="1">
    <location>
        <begin position="334"/>
        <end position="372"/>
    </location>
</feature>
<comment type="caution">
    <text evidence="3">The sequence shown here is derived from an EMBL/GenBank/DDBJ whole genome shotgun (WGS) entry which is preliminary data.</text>
</comment>
<dbReference type="InterPro" id="IPR036273">
    <property type="entry name" value="CRAL/TRIO_N_dom_sf"/>
</dbReference>
<proteinExistence type="predicted"/>
<dbReference type="OrthoDB" id="75724at2759"/>
<keyword evidence="4" id="KW-1185">Reference proteome</keyword>
<dbReference type="SMART" id="SM00516">
    <property type="entry name" value="SEC14"/>
    <property type="match status" value="1"/>
</dbReference>
<protein>
    <recommendedName>
        <fullName evidence="2">CRAL-TRIO domain-containing protein</fullName>
    </recommendedName>
</protein>
<dbReference type="CDD" id="cd00170">
    <property type="entry name" value="SEC14"/>
    <property type="match status" value="1"/>
</dbReference>
<dbReference type="GeneID" id="94287481"/>
<dbReference type="FunFam" id="3.40.525.10:FF:000030">
    <property type="entry name" value="CRAL/TRIO_-_N-terminal_domain/CRAL /TRIO_domain_containing_protein_-_putative"/>
    <property type="match status" value="1"/>
</dbReference>
<dbReference type="AlphaFoldDB" id="A0A836H333"/>
<accession>A0A836H333</accession>
<dbReference type="RefSeq" id="XP_067753561.1">
    <property type="nucleotide sequence ID" value="XM_067897404.1"/>
</dbReference>
<dbReference type="Pfam" id="PF00650">
    <property type="entry name" value="CRAL_TRIO"/>
    <property type="match status" value="1"/>
</dbReference>
<dbReference type="InterPro" id="IPR001251">
    <property type="entry name" value="CRAL-TRIO_dom"/>
</dbReference>
<dbReference type="SUPFAM" id="SSF46938">
    <property type="entry name" value="CRAL/TRIO N-terminal domain"/>
    <property type="match status" value="1"/>
</dbReference>
<dbReference type="PANTHER" id="PTHR45824">
    <property type="entry name" value="GH16843P"/>
    <property type="match status" value="1"/>
</dbReference>
<dbReference type="PROSITE" id="PS50191">
    <property type="entry name" value="CRAL_TRIO"/>
    <property type="match status" value="1"/>
</dbReference>
<dbReference type="Proteomes" id="UP000674318">
    <property type="component" value="Chromosome 35"/>
</dbReference>
<dbReference type="Gene3D" id="3.40.525.10">
    <property type="entry name" value="CRAL-TRIO lipid binding domain"/>
    <property type="match status" value="1"/>
</dbReference>
<reference evidence="3 4" key="1">
    <citation type="submission" date="2021-02" db="EMBL/GenBank/DDBJ databases">
        <title>Porcisia hertigi Genome sequencing and assembly.</title>
        <authorList>
            <person name="Almutairi H."/>
            <person name="Gatherer D."/>
        </authorList>
    </citation>
    <scope>NUCLEOTIDE SEQUENCE [LARGE SCALE GENOMIC DNA]</scope>
    <source>
        <strain evidence="3 4">C119</strain>
    </source>
</reference>
<organism evidence="3 4">
    <name type="scientific">Porcisia hertigi</name>
    <dbReference type="NCBI Taxonomy" id="2761500"/>
    <lineage>
        <taxon>Eukaryota</taxon>
        <taxon>Discoba</taxon>
        <taxon>Euglenozoa</taxon>
        <taxon>Kinetoplastea</taxon>
        <taxon>Metakinetoplastina</taxon>
        <taxon>Trypanosomatida</taxon>
        <taxon>Trypanosomatidae</taxon>
        <taxon>Leishmaniinae</taxon>
        <taxon>Porcisia</taxon>
    </lineage>
</organism>
<dbReference type="InterPro" id="IPR011074">
    <property type="entry name" value="CRAL/TRIO_N_dom"/>
</dbReference>
<evidence type="ECO:0000256" key="1">
    <source>
        <dbReference type="SAM" id="MobiDB-lite"/>
    </source>
</evidence>